<proteinExistence type="predicted"/>
<sequence>MCFHFGIHIAGKAHATVYCNGNLSLPPSGGGRLGWGWFYGFG</sequence>
<name>C6MAQ9_NEISI</name>
<gene>
    <name evidence="1" type="ORF">NEISICOT_03641</name>
</gene>
<dbReference type="AlphaFoldDB" id="C6MAQ9"/>
<organism evidence="1 2">
    <name type="scientific">Neisseria sicca ATCC 29256</name>
    <dbReference type="NCBI Taxonomy" id="547045"/>
    <lineage>
        <taxon>Bacteria</taxon>
        <taxon>Pseudomonadati</taxon>
        <taxon>Pseudomonadota</taxon>
        <taxon>Betaproteobacteria</taxon>
        <taxon>Neisseriales</taxon>
        <taxon>Neisseriaceae</taxon>
        <taxon>Neisseria</taxon>
    </lineage>
</organism>
<reference evidence="1" key="1">
    <citation type="submission" date="2009-07" db="EMBL/GenBank/DDBJ databases">
        <authorList>
            <person name="Weinstock G."/>
            <person name="Sodergren E."/>
            <person name="Clifton S."/>
            <person name="Fulton L."/>
            <person name="Fulton B."/>
            <person name="Courtney L."/>
            <person name="Fronick C."/>
            <person name="Harrison M."/>
            <person name="Strong C."/>
            <person name="Farmer C."/>
            <person name="Delahaunty K."/>
            <person name="Markovic C."/>
            <person name="Hall O."/>
            <person name="Minx P."/>
            <person name="Tomlinson C."/>
            <person name="Mitreva M."/>
            <person name="Nelson J."/>
            <person name="Hou S."/>
            <person name="Wollam A."/>
            <person name="Pepin K.H."/>
            <person name="Johnson M."/>
            <person name="Bhonagiri V."/>
            <person name="Nash W.E."/>
            <person name="Warren W."/>
            <person name="Chinwalla A."/>
            <person name="Mardis E.R."/>
            <person name="Wilson R.K."/>
        </authorList>
    </citation>
    <scope>NUCLEOTIDE SEQUENCE [LARGE SCALE GENOMIC DNA]</scope>
    <source>
        <strain evidence="1">ATCC 29256</strain>
    </source>
</reference>
<protein>
    <submittedName>
        <fullName evidence="1">Uncharacterized protein</fullName>
    </submittedName>
</protein>
<accession>C6MAQ9</accession>
<evidence type="ECO:0000313" key="2">
    <source>
        <dbReference type="Proteomes" id="UP000005365"/>
    </source>
</evidence>
<evidence type="ECO:0000313" key="1">
    <source>
        <dbReference type="EMBL" id="EET42620.1"/>
    </source>
</evidence>
<dbReference type="Proteomes" id="UP000005365">
    <property type="component" value="Unassembled WGS sequence"/>
</dbReference>
<dbReference type="EMBL" id="ACKO02000044">
    <property type="protein sequence ID" value="EET42620.1"/>
    <property type="molecule type" value="Genomic_DNA"/>
</dbReference>
<comment type="caution">
    <text evidence="1">The sequence shown here is derived from an EMBL/GenBank/DDBJ whole genome shotgun (WGS) entry which is preliminary data.</text>
</comment>
<keyword evidence="2" id="KW-1185">Reference proteome</keyword>